<dbReference type="EMBL" id="FTPR01000002">
    <property type="protein sequence ID" value="SIT88535.1"/>
    <property type="molecule type" value="Genomic_DNA"/>
</dbReference>
<keyword evidence="1" id="KW-0647">Proteasome</keyword>
<sequence length="244" mass="26999">MTYCVGLRLNKGLVFMSDTRTNAGVDNFSVTRKMFTWNTPGERVITLMTAGNLATTQALVSLLDERSKATAERNPTLLELPTMFQVARLVGATLKEVIEESGPDGQEASTKFRASVILGGQIKGGKPTLFLIYPEGNFIEITEDSPFFQIGEAKYGKPILVRAYDPDMSFEDTIKLLLVSFDSTIKANLSVGLPLDLQIYEADSFKVTERPRIEADDPYFQHISNSWGEALRTALAQLPSYQAD</sequence>
<dbReference type="Pfam" id="PF00227">
    <property type="entry name" value="Proteasome"/>
    <property type="match status" value="1"/>
</dbReference>
<dbReference type="InterPro" id="IPR016545">
    <property type="entry name" value="UCP009120_prtse"/>
</dbReference>
<dbReference type="Gene3D" id="3.60.20.10">
    <property type="entry name" value="Glutamine Phosphoribosylpyrophosphate, subunit 1, domain 1"/>
    <property type="match status" value="1"/>
</dbReference>
<dbReference type="InterPro" id="IPR029055">
    <property type="entry name" value="Ntn_hydrolases_N"/>
</dbReference>
<keyword evidence="1" id="KW-0645">Protease</keyword>
<dbReference type="AlphaFoldDB" id="A0A1R3XBS0"/>
<proteinExistence type="predicted"/>
<name>A0A1R3XBS0_9RHOB</name>
<dbReference type="GO" id="GO:0008233">
    <property type="term" value="F:peptidase activity"/>
    <property type="evidence" value="ECO:0007669"/>
    <property type="project" value="UniProtKB-KW"/>
</dbReference>
<keyword evidence="2" id="KW-1185">Reference proteome</keyword>
<dbReference type="PIRSF" id="PIRSF009120">
    <property type="entry name" value="UCP009120_prtse"/>
    <property type="match status" value="1"/>
</dbReference>
<evidence type="ECO:0000313" key="2">
    <source>
        <dbReference type="Proteomes" id="UP000186997"/>
    </source>
</evidence>
<dbReference type="STRING" id="287098.SAMN05421665_2738"/>
<keyword evidence="1" id="KW-0378">Hydrolase</keyword>
<organism evidence="1 2">
    <name type="scientific">Yoonia rosea</name>
    <dbReference type="NCBI Taxonomy" id="287098"/>
    <lineage>
        <taxon>Bacteria</taxon>
        <taxon>Pseudomonadati</taxon>
        <taxon>Pseudomonadota</taxon>
        <taxon>Alphaproteobacteria</taxon>
        <taxon>Rhodobacterales</taxon>
        <taxon>Paracoccaceae</taxon>
        <taxon>Yoonia</taxon>
    </lineage>
</organism>
<accession>A0A1R3XBS0</accession>
<reference evidence="2" key="1">
    <citation type="submission" date="2017-01" db="EMBL/GenBank/DDBJ databases">
        <authorList>
            <person name="Varghese N."/>
            <person name="Submissions S."/>
        </authorList>
    </citation>
    <scope>NUCLEOTIDE SEQUENCE [LARGE SCALE GENOMIC DNA]</scope>
    <source>
        <strain evidence="2">DSM 29591</strain>
    </source>
</reference>
<dbReference type="RefSeq" id="WP_055295446.1">
    <property type="nucleotide sequence ID" value="NZ_FTPR01000002.1"/>
</dbReference>
<dbReference type="Proteomes" id="UP000186997">
    <property type="component" value="Unassembled WGS sequence"/>
</dbReference>
<dbReference type="OrthoDB" id="9786336at2"/>
<dbReference type="InterPro" id="IPR001353">
    <property type="entry name" value="Proteasome_sua/b"/>
</dbReference>
<dbReference type="CDD" id="cd03765">
    <property type="entry name" value="proteasome_beta_bacterial"/>
    <property type="match status" value="1"/>
</dbReference>
<dbReference type="SUPFAM" id="SSF56235">
    <property type="entry name" value="N-terminal nucleophile aminohydrolases (Ntn hydrolases)"/>
    <property type="match status" value="1"/>
</dbReference>
<dbReference type="GO" id="GO:0005839">
    <property type="term" value="C:proteasome core complex"/>
    <property type="evidence" value="ECO:0007669"/>
    <property type="project" value="InterPro"/>
</dbReference>
<gene>
    <name evidence="1" type="ORF">SAMN05421665_2738</name>
</gene>
<evidence type="ECO:0000313" key="1">
    <source>
        <dbReference type="EMBL" id="SIT88535.1"/>
    </source>
</evidence>
<dbReference type="GO" id="GO:0051603">
    <property type="term" value="P:proteolysis involved in protein catabolic process"/>
    <property type="evidence" value="ECO:0007669"/>
    <property type="project" value="InterPro"/>
</dbReference>
<protein>
    <submittedName>
        <fullName evidence="1">Putative proteasome-type protease</fullName>
    </submittedName>
</protein>